<accession>A0A0A9CLX8</accession>
<reference evidence="1" key="2">
    <citation type="journal article" date="2015" name="Data Brief">
        <title>Shoot transcriptome of the giant reed, Arundo donax.</title>
        <authorList>
            <person name="Barrero R.A."/>
            <person name="Guerrero F.D."/>
            <person name="Moolhuijzen P."/>
            <person name="Goolsby J.A."/>
            <person name="Tidwell J."/>
            <person name="Bellgard S.E."/>
            <person name="Bellgard M.I."/>
        </authorList>
    </citation>
    <scope>NUCLEOTIDE SEQUENCE</scope>
    <source>
        <tissue evidence="1">Shoot tissue taken approximately 20 cm above the soil surface</tissue>
    </source>
</reference>
<protein>
    <submittedName>
        <fullName evidence="1">Uncharacterized protein</fullName>
    </submittedName>
</protein>
<evidence type="ECO:0000313" key="1">
    <source>
        <dbReference type="EMBL" id="JAD74400.1"/>
    </source>
</evidence>
<sequence length="34" mass="3865">MALVADTSLCMSFTYYVATDQGLIRENFNRYSAL</sequence>
<reference evidence="1" key="1">
    <citation type="submission" date="2014-09" db="EMBL/GenBank/DDBJ databases">
        <authorList>
            <person name="Magalhaes I.L.F."/>
            <person name="Oliveira U."/>
            <person name="Santos F.R."/>
            <person name="Vidigal T.H.D.A."/>
            <person name="Brescovit A.D."/>
            <person name="Santos A.J."/>
        </authorList>
    </citation>
    <scope>NUCLEOTIDE SEQUENCE</scope>
    <source>
        <tissue evidence="1">Shoot tissue taken approximately 20 cm above the soil surface</tissue>
    </source>
</reference>
<dbReference type="AlphaFoldDB" id="A0A0A9CLX8"/>
<proteinExistence type="predicted"/>
<dbReference type="EMBL" id="GBRH01223495">
    <property type="protein sequence ID" value="JAD74400.1"/>
    <property type="molecule type" value="Transcribed_RNA"/>
</dbReference>
<name>A0A0A9CLX8_ARUDO</name>
<organism evidence="1">
    <name type="scientific">Arundo donax</name>
    <name type="common">Giant reed</name>
    <name type="synonym">Donax arundinaceus</name>
    <dbReference type="NCBI Taxonomy" id="35708"/>
    <lineage>
        <taxon>Eukaryota</taxon>
        <taxon>Viridiplantae</taxon>
        <taxon>Streptophyta</taxon>
        <taxon>Embryophyta</taxon>
        <taxon>Tracheophyta</taxon>
        <taxon>Spermatophyta</taxon>
        <taxon>Magnoliopsida</taxon>
        <taxon>Liliopsida</taxon>
        <taxon>Poales</taxon>
        <taxon>Poaceae</taxon>
        <taxon>PACMAD clade</taxon>
        <taxon>Arundinoideae</taxon>
        <taxon>Arundineae</taxon>
        <taxon>Arundo</taxon>
    </lineage>
</organism>